<evidence type="ECO:0000313" key="3">
    <source>
        <dbReference type="Proteomes" id="UP000538929"/>
    </source>
</evidence>
<name>A0A7W3Y380_9ACTN</name>
<evidence type="ECO:0000313" key="2">
    <source>
        <dbReference type="EMBL" id="MBB0246115.1"/>
    </source>
</evidence>
<accession>A0A7W3Y380</accession>
<dbReference type="AlphaFoldDB" id="A0A7W3Y380"/>
<organism evidence="2 3">
    <name type="scientific">Streptomyces alkaliphilus</name>
    <dbReference type="NCBI Taxonomy" id="1472722"/>
    <lineage>
        <taxon>Bacteria</taxon>
        <taxon>Bacillati</taxon>
        <taxon>Actinomycetota</taxon>
        <taxon>Actinomycetes</taxon>
        <taxon>Kitasatosporales</taxon>
        <taxon>Streptomycetaceae</taxon>
        <taxon>Streptomyces</taxon>
    </lineage>
</organism>
<evidence type="ECO:0000256" key="1">
    <source>
        <dbReference type="SAM" id="MobiDB-lite"/>
    </source>
</evidence>
<keyword evidence="3" id="KW-1185">Reference proteome</keyword>
<feature type="compositionally biased region" description="Basic and acidic residues" evidence="1">
    <location>
        <begin position="7"/>
        <end position="20"/>
    </location>
</feature>
<gene>
    <name evidence="2" type="ORF">FNQ90_18885</name>
</gene>
<dbReference type="EMBL" id="VKHT01000739">
    <property type="protein sequence ID" value="MBB0246115.1"/>
    <property type="molecule type" value="Genomic_DNA"/>
</dbReference>
<feature type="region of interest" description="Disordered" evidence="1">
    <location>
        <begin position="1"/>
        <end position="61"/>
    </location>
</feature>
<protein>
    <submittedName>
        <fullName evidence="2">Uncharacterized protein</fullName>
    </submittedName>
</protein>
<dbReference type="Proteomes" id="UP000538929">
    <property type="component" value="Unassembled WGS sequence"/>
</dbReference>
<comment type="caution">
    <text evidence="2">The sequence shown here is derived from an EMBL/GenBank/DDBJ whole genome shotgun (WGS) entry which is preliminary data.</text>
</comment>
<reference evidence="3" key="1">
    <citation type="submission" date="2019-10" db="EMBL/GenBank/DDBJ databases">
        <title>Streptomyces sp. nov., a novel actinobacterium isolated from alkaline environment.</title>
        <authorList>
            <person name="Golinska P."/>
        </authorList>
    </citation>
    <scope>NUCLEOTIDE SEQUENCE [LARGE SCALE GENOMIC DNA]</scope>
    <source>
        <strain evidence="3">DSM 42118</strain>
    </source>
</reference>
<proteinExistence type="predicted"/>
<sequence>MPKRVPRRVELTERPTREAVTETTDPDAFSAGFRNLGRALSAGYDHSTDAENDTEEDRHGR</sequence>